<accession>A0ABW1D5C4</accession>
<dbReference type="Proteomes" id="UP001596058">
    <property type="component" value="Unassembled WGS sequence"/>
</dbReference>
<dbReference type="RefSeq" id="WP_379522041.1">
    <property type="nucleotide sequence ID" value="NZ_JBHSPA010000083.1"/>
</dbReference>
<evidence type="ECO:0000313" key="2">
    <source>
        <dbReference type="Proteomes" id="UP001596058"/>
    </source>
</evidence>
<sequence>MTASTGHEVTFEAGWASLGAWGGIRAVGETRFLIELSNTENITIESTADARLVGGAWWLDEEGGRLLIIERNGWEIERVDLRTGEVVHLYTMQRHDDEAFRSLTIHELSSKGVALLSECELICMDAAGDITWHISHKDFTLGVSSIREDEIVLGSQAPARENHTRRFALSSGDEIT</sequence>
<reference evidence="2" key="1">
    <citation type="journal article" date="2019" name="Int. J. Syst. Evol. Microbiol.">
        <title>The Global Catalogue of Microorganisms (GCM) 10K type strain sequencing project: providing services to taxonomists for standard genome sequencing and annotation.</title>
        <authorList>
            <consortium name="The Broad Institute Genomics Platform"/>
            <consortium name="The Broad Institute Genome Sequencing Center for Infectious Disease"/>
            <person name="Wu L."/>
            <person name="Ma J."/>
        </authorList>
    </citation>
    <scope>NUCLEOTIDE SEQUENCE [LARGE SCALE GENOMIC DNA]</scope>
    <source>
        <strain evidence="2">CCUG 53903</strain>
    </source>
</reference>
<protein>
    <submittedName>
        <fullName evidence="1">Uncharacterized protein</fullName>
    </submittedName>
</protein>
<organism evidence="1 2">
    <name type="scientific">Nonomuraea insulae</name>
    <dbReference type="NCBI Taxonomy" id="1616787"/>
    <lineage>
        <taxon>Bacteria</taxon>
        <taxon>Bacillati</taxon>
        <taxon>Actinomycetota</taxon>
        <taxon>Actinomycetes</taxon>
        <taxon>Streptosporangiales</taxon>
        <taxon>Streptosporangiaceae</taxon>
        <taxon>Nonomuraea</taxon>
    </lineage>
</organism>
<keyword evidence="2" id="KW-1185">Reference proteome</keyword>
<comment type="caution">
    <text evidence="1">The sequence shown here is derived from an EMBL/GenBank/DDBJ whole genome shotgun (WGS) entry which is preliminary data.</text>
</comment>
<proteinExistence type="predicted"/>
<name>A0ABW1D5C4_9ACTN</name>
<evidence type="ECO:0000313" key="1">
    <source>
        <dbReference type="EMBL" id="MFC5832602.1"/>
    </source>
</evidence>
<gene>
    <name evidence="1" type="ORF">ACFPZ3_52860</name>
</gene>
<dbReference type="EMBL" id="JBHSPA010000083">
    <property type="protein sequence ID" value="MFC5832602.1"/>
    <property type="molecule type" value="Genomic_DNA"/>
</dbReference>